<name>A0AAV5MNS3_9ROSI</name>
<reference evidence="1 2" key="1">
    <citation type="journal article" date="2021" name="Commun. Biol.">
        <title>The genome of Shorea leprosula (Dipterocarpaceae) highlights the ecological relevance of drought in aseasonal tropical rainforests.</title>
        <authorList>
            <person name="Ng K.K.S."/>
            <person name="Kobayashi M.J."/>
            <person name="Fawcett J.A."/>
            <person name="Hatakeyama M."/>
            <person name="Paape T."/>
            <person name="Ng C.H."/>
            <person name="Ang C.C."/>
            <person name="Tnah L.H."/>
            <person name="Lee C.T."/>
            <person name="Nishiyama T."/>
            <person name="Sese J."/>
            <person name="O'Brien M.J."/>
            <person name="Copetti D."/>
            <person name="Mohd Noor M.I."/>
            <person name="Ong R.C."/>
            <person name="Putra M."/>
            <person name="Sireger I.Z."/>
            <person name="Indrioko S."/>
            <person name="Kosugi Y."/>
            <person name="Izuno A."/>
            <person name="Isagi Y."/>
            <person name="Lee S.L."/>
            <person name="Shimizu K.K."/>
        </authorList>
    </citation>
    <scope>NUCLEOTIDE SEQUENCE [LARGE SCALE GENOMIC DNA]</scope>
    <source>
        <strain evidence="1">214</strain>
    </source>
</reference>
<accession>A0AAV5MNS3</accession>
<dbReference type="Proteomes" id="UP001054252">
    <property type="component" value="Unassembled WGS sequence"/>
</dbReference>
<evidence type="ECO:0000313" key="2">
    <source>
        <dbReference type="Proteomes" id="UP001054252"/>
    </source>
</evidence>
<sequence length="49" mass="5496">MEIKGYISSDNSAKTNVICPSNPVMIWQVSEVKKFHPDQAMQSGRCINI</sequence>
<gene>
    <name evidence="1" type="ORF">SLEP1_g58193</name>
</gene>
<dbReference type="EMBL" id="BPVZ01000510">
    <property type="protein sequence ID" value="GKV51550.1"/>
    <property type="molecule type" value="Genomic_DNA"/>
</dbReference>
<dbReference type="AlphaFoldDB" id="A0AAV5MNS3"/>
<protein>
    <submittedName>
        <fullName evidence="1">Uncharacterized protein</fullName>
    </submittedName>
</protein>
<keyword evidence="2" id="KW-1185">Reference proteome</keyword>
<evidence type="ECO:0000313" key="1">
    <source>
        <dbReference type="EMBL" id="GKV51550.1"/>
    </source>
</evidence>
<organism evidence="1 2">
    <name type="scientific">Rubroshorea leprosula</name>
    <dbReference type="NCBI Taxonomy" id="152421"/>
    <lineage>
        <taxon>Eukaryota</taxon>
        <taxon>Viridiplantae</taxon>
        <taxon>Streptophyta</taxon>
        <taxon>Embryophyta</taxon>
        <taxon>Tracheophyta</taxon>
        <taxon>Spermatophyta</taxon>
        <taxon>Magnoliopsida</taxon>
        <taxon>eudicotyledons</taxon>
        <taxon>Gunneridae</taxon>
        <taxon>Pentapetalae</taxon>
        <taxon>rosids</taxon>
        <taxon>malvids</taxon>
        <taxon>Malvales</taxon>
        <taxon>Dipterocarpaceae</taxon>
        <taxon>Rubroshorea</taxon>
    </lineage>
</organism>
<comment type="caution">
    <text evidence="1">The sequence shown here is derived from an EMBL/GenBank/DDBJ whole genome shotgun (WGS) entry which is preliminary data.</text>
</comment>
<proteinExistence type="predicted"/>